<proteinExistence type="predicted"/>
<dbReference type="OrthoDB" id="2104739at2759"/>
<gene>
    <name evidence="2" type="ORF">F503_03248</name>
</gene>
<sequence>MSSPLRHHKHQASLEDVIGVSLHQPVPLTPTERIQARATFRHVVDGFEQIDNARGPNSNTRGFGYSQPRLIRGMHDFALSEESRDIFLRAFLSSMALPIDGNTQLDDLQELAPLFSGFAEYLMDNFFLPLKASTRRTPQPSPAYHSAVLRAQGGAAPAFVGTSERLSALRGTCLVRDRFRCVVSRRFSANEWIERVNKHGDDACDDDGNLLLEEDQFDHLEVAHILPHSLTRANANAELPWARGEQPSQQRGAQQYAEARNEGCPYPSY</sequence>
<dbReference type="EMBL" id="KE148152">
    <property type="protein sequence ID" value="EPE06821.1"/>
    <property type="molecule type" value="Genomic_DNA"/>
</dbReference>
<evidence type="ECO:0000313" key="3">
    <source>
        <dbReference type="Proteomes" id="UP000016923"/>
    </source>
</evidence>
<protein>
    <recommendedName>
        <fullName evidence="4">HNH nuclease domain-containing protein</fullName>
    </recommendedName>
</protein>
<dbReference type="VEuPathDB" id="FungiDB:F503_03248"/>
<dbReference type="HOGENOM" id="CLU_043858_1_0_1"/>
<dbReference type="OMA" id="ELISIEY"/>
<accession>S3C4Q6</accession>
<dbReference type="AlphaFoldDB" id="S3C4Q6"/>
<evidence type="ECO:0000256" key="1">
    <source>
        <dbReference type="SAM" id="MobiDB-lite"/>
    </source>
</evidence>
<keyword evidence="3" id="KW-1185">Reference proteome</keyword>
<dbReference type="eggNOG" id="ENOG502SCMH">
    <property type="taxonomic scope" value="Eukaryota"/>
</dbReference>
<evidence type="ECO:0008006" key="4">
    <source>
        <dbReference type="Google" id="ProtNLM"/>
    </source>
</evidence>
<reference evidence="2 3" key="1">
    <citation type="journal article" date="2013" name="BMC Genomics">
        <title>The genome and transcriptome of the pine saprophyte Ophiostoma piceae, and a comparison with the bark beetle-associated pine pathogen Grosmannia clavigera.</title>
        <authorList>
            <person name="Haridas S."/>
            <person name="Wang Y."/>
            <person name="Lim L."/>
            <person name="Massoumi Alamouti S."/>
            <person name="Jackman S."/>
            <person name="Docking R."/>
            <person name="Robertson G."/>
            <person name="Birol I."/>
            <person name="Bohlmann J."/>
            <person name="Breuil C."/>
        </authorList>
    </citation>
    <scope>NUCLEOTIDE SEQUENCE [LARGE SCALE GENOMIC DNA]</scope>
    <source>
        <strain evidence="2 3">UAMH 11346</strain>
    </source>
</reference>
<dbReference type="STRING" id="1262450.S3C4Q6"/>
<name>S3C4Q6_OPHP1</name>
<evidence type="ECO:0000313" key="2">
    <source>
        <dbReference type="EMBL" id="EPE06821.1"/>
    </source>
</evidence>
<feature type="region of interest" description="Disordered" evidence="1">
    <location>
        <begin position="240"/>
        <end position="269"/>
    </location>
</feature>
<organism evidence="2 3">
    <name type="scientific">Ophiostoma piceae (strain UAMH 11346)</name>
    <name type="common">Sap stain fungus</name>
    <dbReference type="NCBI Taxonomy" id="1262450"/>
    <lineage>
        <taxon>Eukaryota</taxon>
        <taxon>Fungi</taxon>
        <taxon>Dikarya</taxon>
        <taxon>Ascomycota</taxon>
        <taxon>Pezizomycotina</taxon>
        <taxon>Sordariomycetes</taxon>
        <taxon>Sordariomycetidae</taxon>
        <taxon>Ophiostomatales</taxon>
        <taxon>Ophiostomataceae</taxon>
        <taxon>Ophiostoma</taxon>
    </lineage>
</organism>
<dbReference type="Proteomes" id="UP000016923">
    <property type="component" value="Unassembled WGS sequence"/>
</dbReference>